<dbReference type="AlphaFoldDB" id="A0A3M5GPW0"/>
<protein>
    <submittedName>
        <fullName evidence="1">Uncharacterized protein</fullName>
    </submittedName>
</protein>
<name>A0A3M5GPW0_PSESS</name>
<evidence type="ECO:0000313" key="2">
    <source>
        <dbReference type="Proteomes" id="UP000270430"/>
    </source>
</evidence>
<accession>A0A3M5GPW0</accession>
<dbReference type="EMBL" id="RBSX01000172">
    <property type="protein sequence ID" value="RMS88657.1"/>
    <property type="molecule type" value="Genomic_DNA"/>
</dbReference>
<gene>
    <name evidence="1" type="ORF">ALP58_05644</name>
</gene>
<proteinExistence type="predicted"/>
<reference evidence="1 2" key="1">
    <citation type="submission" date="2018-08" db="EMBL/GenBank/DDBJ databases">
        <title>Recombination of ecologically and evolutionarily significant loci maintains genetic cohesion in the Pseudomonas syringae species complex.</title>
        <authorList>
            <person name="Dillon M."/>
            <person name="Thakur S."/>
            <person name="Almeida R.N.D."/>
            <person name="Weir B.S."/>
            <person name="Guttman D.S."/>
        </authorList>
    </citation>
    <scope>NUCLEOTIDE SEQUENCE [LARGE SCALE GENOMIC DNA]</scope>
    <source>
        <strain evidence="1 2">ICMP 9420</strain>
    </source>
</reference>
<comment type="caution">
    <text evidence="1">The sequence shown here is derived from an EMBL/GenBank/DDBJ whole genome shotgun (WGS) entry which is preliminary data.</text>
</comment>
<dbReference type="Proteomes" id="UP000270430">
    <property type="component" value="Unassembled WGS sequence"/>
</dbReference>
<evidence type="ECO:0000313" key="1">
    <source>
        <dbReference type="EMBL" id="RMS88657.1"/>
    </source>
</evidence>
<sequence>MHLKRARPSFEAQVLARQRLTIEVDVQPLSRLEFYPRQTRANEHVVDAQPAFQQTPQRADHFLRRGQDTDVEQTVIGQCGRAQLVSTACLPAIADTQRQQVSTPVEIRPGEFAVGSMQFAEPCQAGKQIGRAAQYLFQVFGCVGRYLTAKAAGSHVEEQFAADFTQIDGTRCYVHQLQSLGDLKRHPGCAGKIVGSAQRQNSQAGLCFGQRQGLGDISQGTVTTARHDMPMPGGQRFANQALGIASFPGEPHVQLPALLALVCNGITYVFVERLFTVKNEHCPALCHDTSSDEPYELKPASDALSVISARIHFARRMTVTPHMSKRHTRHRNFFHVIKNRSTPANTGQNPEAEALEQRLHQSWHTFVLTLFVS</sequence>
<organism evidence="1 2">
    <name type="scientific">Pseudomonas savastanoi</name>
    <name type="common">Pseudomonas syringae pv. savastanoi</name>
    <dbReference type="NCBI Taxonomy" id="29438"/>
    <lineage>
        <taxon>Bacteria</taxon>
        <taxon>Pseudomonadati</taxon>
        <taxon>Pseudomonadota</taxon>
        <taxon>Gammaproteobacteria</taxon>
        <taxon>Pseudomonadales</taxon>
        <taxon>Pseudomonadaceae</taxon>
        <taxon>Pseudomonas</taxon>
    </lineage>
</organism>